<comment type="caution">
    <text evidence="1">The sequence shown here is derived from an EMBL/GenBank/DDBJ whole genome shotgun (WGS) entry which is preliminary data.</text>
</comment>
<proteinExistence type="predicted"/>
<sequence length="132" mass="14883">MELVMRAGALLEAANPADSYRNHNTQNNQLRALLLHQHHSTTASPSPSSSFLPQQPVEQAISIPLPLVNSEPEYDILRYFLFTFLPRRNQYCPISGSRPDSRSTPRFDNQLQANKADGNLNDCCDFAITRKI</sequence>
<accession>A0A8H8V512</accession>
<organism evidence="1 2">
    <name type="scientific">Orbilia oligospora</name>
    <name type="common">Nematode-trapping fungus</name>
    <name type="synonym">Arthrobotrys oligospora</name>
    <dbReference type="NCBI Taxonomy" id="2813651"/>
    <lineage>
        <taxon>Eukaryota</taxon>
        <taxon>Fungi</taxon>
        <taxon>Dikarya</taxon>
        <taxon>Ascomycota</taxon>
        <taxon>Pezizomycotina</taxon>
        <taxon>Orbiliomycetes</taxon>
        <taxon>Orbiliales</taxon>
        <taxon>Orbiliaceae</taxon>
        <taxon>Orbilia</taxon>
    </lineage>
</organism>
<dbReference type="AlphaFoldDB" id="A0A8H8V512"/>
<dbReference type="Proteomes" id="UP000614610">
    <property type="component" value="Unassembled WGS sequence"/>
</dbReference>
<dbReference type="EMBL" id="WIWT01000054">
    <property type="protein sequence ID" value="KAF3207132.1"/>
    <property type="molecule type" value="Genomic_DNA"/>
</dbReference>
<gene>
    <name evidence="1" type="ORF">TWF679_008482</name>
</gene>
<reference evidence="1" key="1">
    <citation type="submission" date="2019-06" db="EMBL/GenBank/DDBJ databases">
        <authorList>
            <person name="Palmer J.M."/>
        </authorList>
    </citation>
    <scope>NUCLEOTIDE SEQUENCE</scope>
    <source>
        <strain evidence="1">TWF679</strain>
    </source>
</reference>
<evidence type="ECO:0000313" key="1">
    <source>
        <dbReference type="EMBL" id="KAF3207132.1"/>
    </source>
</evidence>
<evidence type="ECO:0000313" key="2">
    <source>
        <dbReference type="Proteomes" id="UP000614610"/>
    </source>
</evidence>
<name>A0A8H8V512_ORBOL</name>
<protein>
    <submittedName>
        <fullName evidence="1">Uncharacterized protein</fullName>
    </submittedName>
</protein>